<sequence length="55" mass="6156">MNDSWFKSTYSGDSPNCAECRMQSDMVALRDTKNREAGHLTFPSSEWLAALAAEK</sequence>
<proteinExistence type="predicted"/>
<organism evidence="2 3">
    <name type="scientific">Nocardiopsis changdeensis</name>
    <dbReference type="NCBI Taxonomy" id="2831969"/>
    <lineage>
        <taxon>Bacteria</taxon>
        <taxon>Bacillati</taxon>
        <taxon>Actinomycetota</taxon>
        <taxon>Actinomycetes</taxon>
        <taxon>Streptosporangiales</taxon>
        <taxon>Nocardiopsidaceae</taxon>
        <taxon>Nocardiopsis</taxon>
    </lineage>
</organism>
<protein>
    <submittedName>
        <fullName evidence="2">DUF397 domain-containing protein</fullName>
    </submittedName>
</protein>
<accession>A0ABX8BME9</accession>
<dbReference type="InterPro" id="IPR007278">
    <property type="entry name" value="DUF397"/>
</dbReference>
<feature type="domain" description="DUF397" evidence="1">
    <location>
        <begin position="4"/>
        <end position="52"/>
    </location>
</feature>
<reference evidence="2 3" key="1">
    <citation type="submission" date="2021-05" db="EMBL/GenBank/DDBJ databases">
        <title>Direct Submission.</title>
        <authorList>
            <person name="Li K."/>
            <person name="Gao J."/>
        </authorList>
    </citation>
    <scope>NUCLEOTIDE SEQUENCE [LARGE SCALE GENOMIC DNA]</scope>
    <source>
        <strain evidence="2 3">Mg02</strain>
    </source>
</reference>
<evidence type="ECO:0000313" key="3">
    <source>
        <dbReference type="Proteomes" id="UP000676079"/>
    </source>
</evidence>
<dbReference type="Proteomes" id="UP000676079">
    <property type="component" value="Chromosome"/>
</dbReference>
<evidence type="ECO:0000313" key="2">
    <source>
        <dbReference type="EMBL" id="QUX23244.1"/>
    </source>
</evidence>
<dbReference type="EMBL" id="CP074133">
    <property type="protein sequence ID" value="QUX23244.1"/>
    <property type="molecule type" value="Genomic_DNA"/>
</dbReference>
<dbReference type="RefSeq" id="WP_220564468.1">
    <property type="nucleotide sequence ID" value="NZ_CP074133.1"/>
</dbReference>
<gene>
    <name evidence="2" type="ORF">KGD84_02250</name>
</gene>
<evidence type="ECO:0000259" key="1">
    <source>
        <dbReference type="Pfam" id="PF04149"/>
    </source>
</evidence>
<name>A0ABX8BME9_9ACTN</name>
<dbReference type="Pfam" id="PF04149">
    <property type="entry name" value="DUF397"/>
    <property type="match status" value="1"/>
</dbReference>
<keyword evidence="3" id="KW-1185">Reference proteome</keyword>